<keyword evidence="3" id="KW-0732">Signal</keyword>
<protein>
    <submittedName>
        <fullName evidence="4">Uncharacterized protein</fullName>
    </submittedName>
</protein>
<feature type="chain" id="PRO_5047077937" evidence="3">
    <location>
        <begin position="22"/>
        <end position="257"/>
    </location>
</feature>
<keyword evidence="2" id="KW-0812">Transmembrane</keyword>
<reference evidence="4 5" key="1">
    <citation type="submission" date="2023-09" db="EMBL/GenBank/DDBJ databases">
        <title>Complete-Gapless Cercospora beticola genome.</title>
        <authorList>
            <person name="Wyatt N.A."/>
            <person name="Spanner R.E."/>
            <person name="Bolton M.D."/>
        </authorList>
    </citation>
    <scope>NUCLEOTIDE SEQUENCE [LARGE SCALE GENOMIC DNA]</scope>
    <source>
        <strain evidence="4">Cb09-40</strain>
    </source>
</reference>
<dbReference type="RefSeq" id="XP_065458043.1">
    <property type="nucleotide sequence ID" value="XM_065601971.1"/>
</dbReference>
<keyword evidence="2" id="KW-1133">Transmembrane helix</keyword>
<dbReference type="EMBL" id="CP134184">
    <property type="protein sequence ID" value="WPA95431.1"/>
    <property type="molecule type" value="Genomic_DNA"/>
</dbReference>
<gene>
    <name evidence="4" type="ORF">RHO25_000030</name>
</gene>
<evidence type="ECO:0000256" key="1">
    <source>
        <dbReference type="SAM" id="MobiDB-lite"/>
    </source>
</evidence>
<name>A0ABZ0N7B1_CERBT</name>
<keyword evidence="5" id="KW-1185">Reference proteome</keyword>
<accession>A0ABZ0N7B1</accession>
<keyword evidence="2" id="KW-0472">Membrane</keyword>
<feature type="compositionally biased region" description="Polar residues" evidence="1">
    <location>
        <begin position="186"/>
        <end position="207"/>
    </location>
</feature>
<evidence type="ECO:0000256" key="2">
    <source>
        <dbReference type="SAM" id="Phobius"/>
    </source>
</evidence>
<dbReference type="GeneID" id="90643665"/>
<feature type="signal peptide" evidence="3">
    <location>
        <begin position="1"/>
        <end position="21"/>
    </location>
</feature>
<feature type="compositionally biased region" description="Basic and acidic residues" evidence="1">
    <location>
        <begin position="208"/>
        <end position="231"/>
    </location>
</feature>
<evidence type="ECO:0000256" key="3">
    <source>
        <dbReference type="SAM" id="SignalP"/>
    </source>
</evidence>
<feature type="region of interest" description="Disordered" evidence="1">
    <location>
        <begin position="186"/>
        <end position="231"/>
    </location>
</feature>
<proteinExistence type="predicted"/>
<sequence length="257" mass="27559">MILLAEDKLTWILIVLPYIAAPTCYRQNGTQFGSGNDYICNSSAEFNPDAPGGSHKVIACSETTYCCARLSVDTSRDPYYCCPGNSSATSELLTLGPANYLAGIRLYTTWPPNPSATSTQSAIQTASNSASLATPMGDGEDTSPSEGDGLSTGATAGIAVGATVAVLAALIVGFFLWMRHKQRGNKATSQESENETQQMVQNEASVSSRDKQQGAWDKSHRGEMYSEGRAAELPIEDRSYELYAGDRRFELPEGGRL</sequence>
<evidence type="ECO:0000313" key="5">
    <source>
        <dbReference type="Proteomes" id="UP001302367"/>
    </source>
</evidence>
<feature type="compositionally biased region" description="Polar residues" evidence="1">
    <location>
        <begin position="115"/>
        <end position="132"/>
    </location>
</feature>
<feature type="transmembrane region" description="Helical" evidence="2">
    <location>
        <begin position="154"/>
        <end position="177"/>
    </location>
</feature>
<dbReference type="Proteomes" id="UP001302367">
    <property type="component" value="Chromosome 1"/>
</dbReference>
<organism evidence="4 5">
    <name type="scientific">Cercospora beticola</name>
    <name type="common">Sugarbeet leaf spot fungus</name>
    <dbReference type="NCBI Taxonomy" id="122368"/>
    <lineage>
        <taxon>Eukaryota</taxon>
        <taxon>Fungi</taxon>
        <taxon>Dikarya</taxon>
        <taxon>Ascomycota</taxon>
        <taxon>Pezizomycotina</taxon>
        <taxon>Dothideomycetes</taxon>
        <taxon>Dothideomycetidae</taxon>
        <taxon>Mycosphaerellales</taxon>
        <taxon>Mycosphaerellaceae</taxon>
        <taxon>Cercospora</taxon>
    </lineage>
</organism>
<evidence type="ECO:0000313" key="4">
    <source>
        <dbReference type="EMBL" id="WPA95431.1"/>
    </source>
</evidence>
<feature type="region of interest" description="Disordered" evidence="1">
    <location>
        <begin position="115"/>
        <end position="150"/>
    </location>
</feature>